<dbReference type="EMBL" id="CAJOBJ010015016">
    <property type="protein sequence ID" value="CAF4179702.1"/>
    <property type="molecule type" value="Genomic_DNA"/>
</dbReference>
<dbReference type="Proteomes" id="UP000681720">
    <property type="component" value="Unassembled WGS sequence"/>
</dbReference>
<evidence type="ECO:0000313" key="1">
    <source>
        <dbReference type="EMBL" id="CAF1300937.1"/>
    </source>
</evidence>
<accession>A0A815DPW3</accession>
<evidence type="ECO:0000313" key="10">
    <source>
        <dbReference type="Proteomes" id="UP000663866"/>
    </source>
</evidence>
<protein>
    <submittedName>
        <fullName evidence="1">Uncharacterized protein</fullName>
    </submittedName>
</protein>
<name>A0A815DPW3_9BILA</name>
<evidence type="ECO:0000313" key="4">
    <source>
        <dbReference type="EMBL" id="CAF2157023.1"/>
    </source>
</evidence>
<evidence type="ECO:0000313" key="6">
    <source>
        <dbReference type="EMBL" id="CAF3847835.1"/>
    </source>
</evidence>
<dbReference type="EMBL" id="CAJNOV010007868">
    <property type="protein sequence ID" value="CAF1300937.1"/>
    <property type="molecule type" value="Genomic_DNA"/>
</dbReference>
<comment type="caution">
    <text evidence="1">The sequence shown here is derived from an EMBL/GenBank/DDBJ whole genome shotgun (WGS) entry which is preliminary data.</text>
</comment>
<dbReference type="AlphaFoldDB" id="A0A815DPW3"/>
<evidence type="ECO:0000313" key="3">
    <source>
        <dbReference type="EMBL" id="CAF2107016.1"/>
    </source>
</evidence>
<evidence type="ECO:0000313" key="8">
    <source>
        <dbReference type="EMBL" id="CAF4179702.1"/>
    </source>
</evidence>
<dbReference type="EMBL" id="CAJNOW010009284">
    <property type="protein sequence ID" value="CAF1560305.1"/>
    <property type="molecule type" value="Genomic_DNA"/>
</dbReference>
<dbReference type="Proteomes" id="UP000663834">
    <property type="component" value="Unassembled WGS sequence"/>
</dbReference>
<dbReference type="Proteomes" id="UP000663855">
    <property type="component" value="Unassembled WGS sequence"/>
</dbReference>
<sequence length="494" mass="57719">MSFDIKNKENNSKYCSQCLSKNDVEHVCSSQLLSDSVYTLSEMANEQLNQLETFSLAQVHVKCQQDLELWHSAAVNHLGQIFTQRLADLNKIYNDDLQPEFEKYKQKMIEQLKNRIIPKITKMLDDSSSSTKKAEQIQMLLNHLKSECEIINDRQWIHVLLPDIRNFSVPIRIAKMALAARLTDGEKDPLDDLSDEENKEEENLSIKKKKKLNSIDILEIFASNPDPLKTYLLETNSSTLAFSNKHILIHDNKKLILFDLNKKIYEFEWNDNDSGILVDICWMSSLSLFVILTIHSVYLYDPTKGYGSNPIKVESIKPLDRTHVLASLSPFDRDLYINYHKGVHIDHYRVTPTSEWILEKRFSKNECSEAKDIGIRDVRCDFQHICLSIMQHDDLKWRLDLMSRDMVRVRRGVPMDSGENQHKFFSMLIPLQDQRWLFVNWFTNQLWIVDQQGKTRLIKETKIKNIRNISLSTDSSYMAIRTEKPSALKIYKLD</sequence>
<dbReference type="SUPFAM" id="SSF82171">
    <property type="entry name" value="DPP6 N-terminal domain-like"/>
    <property type="match status" value="1"/>
</dbReference>
<proteinExistence type="predicted"/>
<evidence type="ECO:0000313" key="9">
    <source>
        <dbReference type="Proteomes" id="UP000663855"/>
    </source>
</evidence>
<dbReference type="EMBL" id="CAJNRE010017762">
    <property type="protein sequence ID" value="CAF2157023.1"/>
    <property type="molecule type" value="Genomic_DNA"/>
</dbReference>
<gene>
    <name evidence="5" type="ORF">BYL167_LOCUS5091</name>
    <name evidence="1" type="ORF">CJN711_LOCUS16931</name>
    <name evidence="8" type="ORF">GIL414_LOCUS20732</name>
    <name evidence="2" type="ORF">KQP761_LOCUS18319</name>
    <name evidence="4" type="ORF">MBJ925_LOCUS32474</name>
    <name evidence="7" type="ORF">OVN521_LOCUS11384</name>
    <name evidence="6" type="ORF">SMN809_LOCUS3841</name>
    <name evidence="3" type="ORF">WKI299_LOCUS21536</name>
</gene>
<dbReference type="Proteomes" id="UP000663824">
    <property type="component" value="Unassembled WGS sequence"/>
</dbReference>
<keyword evidence="10" id="KW-1185">Reference proteome</keyword>
<dbReference type="Proteomes" id="UP000676336">
    <property type="component" value="Unassembled WGS sequence"/>
</dbReference>
<reference evidence="1" key="1">
    <citation type="submission" date="2021-02" db="EMBL/GenBank/DDBJ databases">
        <authorList>
            <person name="Nowell W R."/>
        </authorList>
    </citation>
    <scope>NUCLEOTIDE SEQUENCE</scope>
</reference>
<dbReference type="Proteomes" id="UP000663856">
    <property type="component" value="Unassembled WGS sequence"/>
</dbReference>
<dbReference type="Proteomes" id="UP000681967">
    <property type="component" value="Unassembled WGS sequence"/>
</dbReference>
<evidence type="ECO:0000313" key="5">
    <source>
        <dbReference type="EMBL" id="CAF3837801.1"/>
    </source>
</evidence>
<evidence type="ECO:0000313" key="7">
    <source>
        <dbReference type="EMBL" id="CAF3935538.1"/>
    </source>
</evidence>
<dbReference type="EMBL" id="CAJOBG010001510">
    <property type="protein sequence ID" value="CAF3935538.1"/>
    <property type="molecule type" value="Genomic_DNA"/>
</dbReference>
<dbReference type="OrthoDB" id="9983199at2759"/>
<evidence type="ECO:0000313" key="2">
    <source>
        <dbReference type="EMBL" id="CAF1560305.1"/>
    </source>
</evidence>
<organism evidence="1 9">
    <name type="scientific">Rotaria magnacalcarata</name>
    <dbReference type="NCBI Taxonomy" id="392030"/>
    <lineage>
        <taxon>Eukaryota</taxon>
        <taxon>Metazoa</taxon>
        <taxon>Spiralia</taxon>
        <taxon>Gnathifera</taxon>
        <taxon>Rotifera</taxon>
        <taxon>Eurotatoria</taxon>
        <taxon>Bdelloidea</taxon>
        <taxon>Philodinida</taxon>
        <taxon>Philodinidae</taxon>
        <taxon>Rotaria</taxon>
    </lineage>
</organism>
<dbReference type="Proteomes" id="UP000663866">
    <property type="component" value="Unassembled WGS sequence"/>
</dbReference>
<dbReference type="EMBL" id="CAJNRF010009046">
    <property type="protein sequence ID" value="CAF2107016.1"/>
    <property type="molecule type" value="Genomic_DNA"/>
</dbReference>
<dbReference type="EMBL" id="CAJOBI010000837">
    <property type="protein sequence ID" value="CAF3847835.1"/>
    <property type="molecule type" value="Genomic_DNA"/>
</dbReference>
<dbReference type="EMBL" id="CAJOBH010001134">
    <property type="protein sequence ID" value="CAF3837801.1"/>
    <property type="molecule type" value="Genomic_DNA"/>
</dbReference>